<proteinExistence type="predicted"/>
<dbReference type="EMBL" id="CM000230">
    <property type="protein sequence ID" value="EAQ70924.1"/>
    <property type="molecule type" value="Genomic_DNA"/>
</dbReference>
<reference evidence="1" key="1">
    <citation type="submission" date="2005-01" db="EMBL/GenBank/DDBJ databases">
        <title>The sequence of Magnaporthe grisea chromosome 7.</title>
        <authorList>
            <person name="Thon M.R."/>
            <person name="Pan H."/>
            <person name="Diener A."/>
            <person name="Papalas J."/>
            <person name="Taro A."/>
            <person name="Mitchell T."/>
            <person name="Dean R.A."/>
        </authorList>
    </citation>
    <scope>NUCLEOTIDE SEQUENCE</scope>
    <source>
        <strain evidence="1">70-15</strain>
    </source>
</reference>
<accession>Q2KGK4</accession>
<gene>
    <name evidence="1" type="ORF">MGCH7_ch7g331</name>
</gene>
<dbReference type="AlphaFoldDB" id="Q2KGK4"/>
<organism evidence="1">
    <name type="scientific">Pyricularia oryzae (strain 70-15 / ATCC MYA-4617 / FGSC 8958)</name>
    <name type="common">Rice blast fungus</name>
    <name type="synonym">Magnaporthe oryzae</name>
    <dbReference type="NCBI Taxonomy" id="242507"/>
    <lineage>
        <taxon>Eukaryota</taxon>
        <taxon>Fungi</taxon>
        <taxon>Dikarya</taxon>
        <taxon>Ascomycota</taxon>
        <taxon>Pezizomycotina</taxon>
        <taxon>Sordariomycetes</taxon>
        <taxon>Sordariomycetidae</taxon>
        <taxon>Magnaporthales</taxon>
        <taxon>Pyriculariaceae</taxon>
        <taxon>Pyricularia</taxon>
    </lineage>
</organism>
<protein>
    <submittedName>
        <fullName evidence="1">Uncharacterized protein</fullName>
    </submittedName>
</protein>
<evidence type="ECO:0000313" key="1">
    <source>
        <dbReference type="EMBL" id="EAQ70924.1"/>
    </source>
</evidence>
<name>Q2KGK4_PYRO7</name>
<sequence>MLLRDVRERDYILNQPIWAASAATNI</sequence>